<gene>
    <name evidence="1" type="ORF">ACOLOM_LOCUS2548</name>
</gene>
<protein>
    <submittedName>
        <fullName evidence="1">12192_t:CDS:1</fullName>
    </submittedName>
</protein>
<organism evidence="1 2">
    <name type="scientific">Acaulospora colombiana</name>
    <dbReference type="NCBI Taxonomy" id="27376"/>
    <lineage>
        <taxon>Eukaryota</taxon>
        <taxon>Fungi</taxon>
        <taxon>Fungi incertae sedis</taxon>
        <taxon>Mucoromycota</taxon>
        <taxon>Glomeromycotina</taxon>
        <taxon>Glomeromycetes</taxon>
        <taxon>Diversisporales</taxon>
        <taxon>Acaulosporaceae</taxon>
        <taxon>Acaulospora</taxon>
    </lineage>
</organism>
<name>A0ACA9KXU8_9GLOM</name>
<reference evidence="1" key="1">
    <citation type="submission" date="2021-06" db="EMBL/GenBank/DDBJ databases">
        <authorList>
            <person name="Kallberg Y."/>
            <person name="Tangrot J."/>
            <person name="Rosling A."/>
        </authorList>
    </citation>
    <scope>NUCLEOTIDE SEQUENCE</scope>
    <source>
        <strain evidence="1">CL356</strain>
    </source>
</reference>
<accession>A0ACA9KXU8</accession>
<comment type="caution">
    <text evidence="1">The sequence shown here is derived from an EMBL/GenBank/DDBJ whole genome shotgun (WGS) entry which is preliminary data.</text>
</comment>
<dbReference type="EMBL" id="CAJVPT010003390">
    <property type="protein sequence ID" value="CAG8495126.1"/>
    <property type="molecule type" value="Genomic_DNA"/>
</dbReference>
<evidence type="ECO:0000313" key="1">
    <source>
        <dbReference type="EMBL" id="CAG8495126.1"/>
    </source>
</evidence>
<proteinExistence type="predicted"/>
<dbReference type="Proteomes" id="UP000789525">
    <property type="component" value="Unassembled WGS sequence"/>
</dbReference>
<sequence>MKRTTCQAAQKYLKARSALHHYSSLRKIAGEVGDCEGDPEQTINISRENPI</sequence>
<evidence type="ECO:0000313" key="2">
    <source>
        <dbReference type="Proteomes" id="UP000789525"/>
    </source>
</evidence>
<keyword evidence="2" id="KW-1185">Reference proteome</keyword>